<sequence>MTSTTLFQRPLTPTSSSSSTEMSDAGTPLEEPNNTGALAAALHVIRTERDALTALEDLYETDNVAQEGLNNAVNVISKSVSCGGKIVVSGVGKSGKIGKKVVATMNSFGIKSVFLHPTEALHGDLGIIGDNDTMLIISFSGKTAEIFAMLPYLPRGLPLIAVTSHTHPSTCTLLDARPGSHSILLPAPIPVSEVQTFGVAAPTTSTTVALALTDALAIAVARRLHPNPSIVFQGNHPGGAIGGVSHMISVLPINGIPPSTTISGPHS</sequence>
<dbReference type="InterPro" id="IPR035474">
    <property type="entry name" value="SIS_Kpsf"/>
</dbReference>
<evidence type="ECO:0000256" key="1">
    <source>
        <dbReference type="SAM" id="MobiDB-lite"/>
    </source>
</evidence>
<dbReference type="Gene3D" id="3.40.50.10490">
    <property type="entry name" value="Glucose-6-phosphate isomerase like protein, domain 1"/>
    <property type="match status" value="1"/>
</dbReference>
<dbReference type="PANTHER" id="PTHR38418:SF2">
    <property type="entry name" value="SUGAR ISOMERASE, KPSF_GUTQ (AFU_ORTHOLOGUE AFUA_6G08860)"/>
    <property type="match status" value="1"/>
</dbReference>
<organism evidence="3 4">
    <name type="scientific">Cladonia borealis</name>
    <dbReference type="NCBI Taxonomy" id="184061"/>
    <lineage>
        <taxon>Eukaryota</taxon>
        <taxon>Fungi</taxon>
        <taxon>Dikarya</taxon>
        <taxon>Ascomycota</taxon>
        <taxon>Pezizomycotina</taxon>
        <taxon>Lecanoromycetes</taxon>
        <taxon>OSLEUM clade</taxon>
        <taxon>Lecanoromycetidae</taxon>
        <taxon>Lecanorales</taxon>
        <taxon>Lecanorineae</taxon>
        <taxon>Cladoniaceae</taxon>
        <taxon>Cladonia</taxon>
    </lineage>
</organism>
<gene>
    <name evidence="3" type="ORF">JMJ35_002542</name>
</gene>
<dbReference type="InterPro" id="IPR001347">
    <property type="entry name" value="SIS_dom"/>
</dbReference>
<dbReference type="InterPro" id="IPR046348">
    <property type="entry name" value="SIS_dom_sf"/>
</dbReference>
<dbReference type="EMBL" id="JAFEKC020000004">
    <property type="protein sequence ID" value="KAK0515163.1"/>
    <property type="molecule type" value="Genomic_DNA"/>
</dbReference>
<evidence type="ECO:0000259" key="2">
    <source>
        <dbReference type="PROSITE" id="PS51464"/>
    </source>
</evidence>
<proteinExistence type="predicted"/>
<dbReference type="GO" id="GO:1901135">
    <property type="term" value="P:carbohydrate derivative metabolic process"/>
    <property type="evidence" value="ECO:0007669"/>
    <property type="project" value="InterPro"/>
</dbReference>
<feature type="region of interest" description="Disordered" evidence="1">
    <location>
        <begin position="1"/>
        <end position="33"/>
    </location>
</feature>
<feature type="domain" description="SIS" evidence="2">
    <location>
        <begin position="76"/>
        <end position="226"/>
    </location>
</feature>
<protein>
    <recommendedName>
        <fullName evidence="2">SIS domain-containing protein</fullName>
    </recommendedName>
</protein>
<dbReference type="GO" id="GO:0097367">
    <property type="term" value="F:carbohydrate derivative binding"/>
    <property type="evidence" value="ECO:0007669"/>
    <property type="project" value="InterPro"/>
</dbReference>
<dbReference type="AlphaFoldDB" id="A0AA39R5C1"/>
<feature type="compositionally biased region" description="Polar residues" evidence="1">
    <location>
        <begin position="1"/>
        <end position="13"/>
    </location>
</feature>
<dbReference type="SUPFAM" id="SSF53697">
    <property type="entry name" value="SIS domain"/>
    <property type="match status" value="1"/>
</dbReference>
<dbReference type="CDD" id="cd05014">
    <property type="entry name" value="SIS_Kpsf"/>
    <property type="match status" value="1"/>
</dbReference>
<dbReference type="Proteomes" id="UP001166286">
    <property type="component" value="Unassembled WGS sequence"/>
</dbReference>
<evidence type="ECO:0000313" key="3">
    <source>
        <dbReference type="EMBL" id="KAK0515163.1"/>
    </source>
</evidence>
<dbReference type="PROSITE" id="PS51464">
    <property type="entry name" value="SIS"/>
    <property type="match status" value="1"/>
</dbReference>
<accession>A0AA39R5C1</accession>
<evidence type="ECO:0000313" key="4">
    <source>
        <dbReference type="Proteomes" id="UP001166286"/>
    </source>
</evidence>
<keyword evidence="4" id="KW-1185">Reference proteome</keyword>
<dbReference type="Pfam" id="PF01380">
    <property type="entry name" value="SIS"/>
    <property type="match status" value="1"/>
</dbReference>
<name>A0AA39R5C1_9LECA</name>
<reference evidence="3" key="1">
    <citation type="submission" date="2023-03" db="EMBL/GenBank/DDBJ databases">
        <title>Complete genome of Cladonia borealis.</title>
        <authorList>
            <person name="Park H."/>
        </authorList>
    </citation>
    <scope>NUCLEOTIDE SEQUENCE</scope>
    <source>
        <strain evidence="3">ANT050790</strain>
    </source>
</reference>
<comment type="caution">
    <text evidence="3">The sequence shown here is derived from an EMBL/GenBank/DDBJ whole genome shotgun (WGS) entry which is preliminary data.</text>
</comment>
<dbReference type="PANTHER" id="PTHR38418">
    <property type="entry name" value="SUGAR ISOMERASE, KPSF/GUTQ (AFU_ORTHOLOGUE AFUA_6G08860)"/>
    <property type="match status" value="1"/>
</dbReference>